<evidence type="ECO:0000313" key="3">
    <source>
        <dbReference type="Proteomes" id="UP000092713"/>
    </source>
</evidence>
<dbReference type="Proteomes" id="UP000092713">
    <property type="component" value="Unassembled WGS sequence"/>
</dbReference>
<dbReference type="STRING" id="1747903.ASR47_1007141"/>
<name>A0A1A7C278_9BURK</name>
<dbReference type="OrthoDB" id="5368589at2"/>
<feature type="signal peptide" evidence="1">
    <location>
        <begin position="1"/>
        <end position="25"/>
    </location>
</feature>
<sequence length="144" mass="14881">MFRYKKIHTIIVAAGLVLLSPCVSAEAVVIVSARSAATALTEEQASDIFLGKNSALPGGGAATPVDQADGSPLRDQFYTKVSSKSAAQMKAYWAKQIFTGKGQAPKEAGDSAAVKAAVAGNPNLIGYIDRSAVDATVKVLLTVK</sequence>
<gene>
    <name evidence="2" type="ORF">ASR47_1007141</name>
</gene>
<dbReference type="SUPFAM" id="SSF53850">
    <property type="entry name" value="Periplasmic binding protein-like II"/>
    <property type="match status" value="1"/>
</dbReference>
<comment type="caution">
    <text evidence="2">The sequence shown here is derived from an EMBL/GenBank/DDBJ whole genome shotgun (WGS) entry which is preliminary data.</text>
</comment>
<dbReference type="AlphaFoldDB" id="A0A1A7C278"/>
<keyword evidence="3" id="KW-1185">Reference proteome</keyword>
<dbReference type="RefSeq" id="WP_065308541.1">
    <property type="nucleotide sequence ID" value="NZ_LOCQ01000056.1"/>
</dbReference>
<dbReference type="Gene3D" id="3.40.190.10">
    <property type="entry name" value="Periplasmic binding protein-like II"/>
    <property type="match status" value="1"/>
</dbReference>
<protein>
    <submittedName>
        <fullName evidence="2">PBP superfamily domain-containing protein</fullName>
    </submittedName>
</protein>
<keyword evidence="1" id="KW-0732">Signal</keyword>
<evidence type="ECO:0000313" key="2">
    <source>
        <dbReference type="EMBL" id="OBV38825.1"/>
    </source>
</evidence>
<accession>A0A1A7C278</accession>
<dbReference type="EMBL" id="LOCQ01000056">
    <property type="protein sequence ID" value="OBV38825.1"/>
    <property type="molecule type" value="Genomic_DNA"/>
</dbReference>
<evidence type="ECO:0000256" key="1">
    <source>
        <dbReference type="SAM" id="SignalP"/>
    </source>
</evidence>
<feature type="chain" id="PRO_5008510057" evidence="1">
    <location>
        <begin position="26"/>
        <end position="144"/>
    </location>
</feature>
<organism evidence="2 3">
    <name type="scientific">Janthinobacterium psychrotolerans</name>
    <dbReference type="NCBI Taxonomy" id="1747903"/>
    <lineage>
        <taxon>Bacteria</taxon>
        <taxon>Pseudomonadati</taxon>
        <taxon>Pseudomonadota</taxon>
        <taxon>Betaproteobacteria</taxon>
        <taxon>Burkholderiales</taxon>
        <taxon>Oxalobacteraceae</taxon>
        <taxon>Janthinobacterium</taxon>
    </lineage>
</organism>
<reference evidence="2 3" key="1">
    <citation type="submission" date="2016-04" db="EMBL/GenBank/DDBJ databases">
        <title>Draft genome sequence of Janthinobacterium psychrotolerans sp. nov., isolated from freshwater sediments in Denmark.</title>
        <authorList>
            <person name="Gong X."/>
            <person name="Skrivergaard S."/>
            <person name="Korsgaard B.S."/>
            <person name="Schreiber L."/>
            <person name="Marshall I.P."/>
            <person name="Finster K."/>
            <person name="Schramm A."/>
        </authorList>
    </citation>
    <scope>NUCLEOTIDE SEQUENCE [LARGE SCALE GENOMIC DNA]</scope>
    <source>
        <strain evidence="2 3">S3-2</strain>
    </source>
</reference>
<proteinExistence type="predicted"/>